<dbReference type="Gene3D" id="3.40.50.410">
    <property type="entry name" value="von Willebrand factor, type A domain"/>
    <property type="match status" value="1"/>
</dbReference>
<dbReference type="InterPro" id="IPR036465">
    <property type="entry name" value="vWFA_dom_sf"/>
</dbReference>
<reference evidence="2" key="1">
    <citation type="submission" date="2021-02" db="EMBL/GenBank/DDBJ databases">
        <authorList>
            <person name="Nowell W R."/>
        </authorList>
    </citation>
    <scope>NUCLEOTIDE SEQUENCE</scope>
</reference>
<accession>A0A814X9C2</accession>
<dbReference type="PROSITE" id="PS50234">
    <property type="entry name" value="VWFA"/>
    <property type="match status" value="1"/>
</dbReference>
<dbReference type="InterPro" id="IPR002035">
    <property type="entry name" value="VWF_A"/>
</dbReference>
<keyword evidence="4" id="KW-1185">Reference proteome</keyword>
<dbReference type="EMBL" id="CAJNOQ010009022">
    <property type="protein sequence ID" value="CAF1213288.1"/>
    <property type="molecule type" value="Genomic_DNA"/>
</dbReference>
<dbReference type="Pfam" id="PF00092">
    <property type="entry name" value="VWA"/>
    <property type="match status" value="1"/>
</dbReference>
<evidence type="ECO:0000313" key="3">
    <source>
        <dbReference type="EMBL" id="CAF3977278.1"/>
    </source>
</evidence>
<feature type="non-terminal residue" evidence="2">
    <location>
        <position position="1"/>
    </location>
</feature>
<gene>
    <name evidence="2" type="ORF">GPM918_LOCUS24323</name>
    <name evidence="3" type="ORF">SRO942_LOCUS24322</name>
</gene>
<dbReference type="PANTHER" id="PTHR24020:SF20">
    <property type="entry name" value="PH DOMAIN-CONTAINING PROTEIN"/>
    <property type="match status" value="1"/>
</dbReference>
<dbReference type="PANTHER" id="PTHR24020">
    <property type="entry name" value="COLLAGEN ALPHA"/>
    <property type="match status" value="1"/>
</dbReference>
<protein>
    <recommendedName>
        <fullName evidence="1">VWFA domain-containing protein</fullName>
    </recommendedName>
</protein>
<feature type="domain" description="VWFA" evidence="1">
    <location>
        <begin position="71"/>
        <end position="238"/>
    </location>
</feature>
<comment type="caution">
    <text evidence="2">The sequence shown here is derived from an EMBL/GenBank/DDBJ whole genome shotgun (WGS) entry which is preliminary data.</text>
</comment>
<dbReference type="AlphaFoldDB" id="A0A814X9C2"/>
<dbReference type="SUPFAM" id="SSF53300">
    <property type="entry name" value="vWA-like"/>
    <property type="match status" value="1"/>
</dbReference>
<evidence type="ECO:0000313" key="4">
    <source>
        <dbReference type="Proteomes" id="UP000663829"/>
    </source>
</evidence>
<dbReference type="SMART" id="SM00327">
    <property type="entry name" value="VWA"/>
    <property type="match status" value="1"/>
</dbReference>
<name>A0A814X9C2_9BILA</name>
<dbReference type="OrthoDB" id="6022609at2759"/>
<dbReference type="Proteomes" id="UP000663829">
    <property type="component" value="Unassembled WGS sequence"/>
</dbReference>
<sequence length="245" mass="27375">NNLRSANVKEEHRFRELAYASQRMMTSDHVVSRIVGTTGESILQTTAKLVDRYALFLSVIYVTLKCRVEVDVGILLDSSSSIKEWAVVVNATSEFVSVLKNQNVSVLFGVVLYANRPQIFRHFNQPVTVEDIRRLARISGGTQTDLGLNTMKQDIFKERNGDRKRVKNVCVVFTAGESNDRKATVSAASSLKAENVEIYTVGVEKANMEELEAISTSKKHVFFTHEIRDLTQALYGTLKAICPDA</sequence>
<evidence type="ECO:0000259" key="1">
    <source>
        <dbReference type="PROSITE" id="PS50234"/>
    </source>
</evidence>
<dbReference type="Proteomes" id="UP000681722">
    <property type="component" value="Unassembled WGS sequence"/>
</dbReference>
<evidence type="ECO:0000313" key="2">
    <source>
        <dbReference type="EMBL" id="CAF1213288.1"/>
    </source>
</evidence>
<proteinExistence type="predicted"/>
<dbReference type="InterPro" id="IPR050525">
    <property type="entry name" value="ECM_Assembly_Org"/>
</dbReference>
<organism evidence="2 4">
    <name type="scientific">Didymodactylos carnosus</name>
    <dbReference type="NCBI Taxonomy" id="1234261"/>
    <lineage>
        <taxon>Eukaryota</taxon>
        <taxon>Metazoa</taxon>
        <taxon>Spiralia</taxon>
        <taxon>Gnathifera</taxon>
        <taxon>Rotifera</taxon>
        <taxon>Eurotatoria</taxon>
        <taxon>Bdelloidea</taxon>
        <taxon>Philodinida</taxon>
        <taxon>Philodinidae</taxon>
        <taxon>Didymodactylos</taxon>
    </lineage>
</organism>
<dbReference type="CDD" id="cd01450">
    <property type="entry name" value="vWFA_subfamily_ECM"/>
    <property type="match status" value="1"/>
</dbReference>
<dbReference type="EMBL" id="CAJOBC010009023">
    <property type="protein sequence ID" value="CAF3977278.1"/>
    <property type="molecule type" value="Genomic_DNA"/>
</dbReference>